<feature type="region of interest" description="Disordered" evidence="1">
    <location>
        <begin position="1"/>
        <end position="71"/>
    </location>
</feature>
<feature type="region of interest" description="Disordered" evidence="1">
    <location>
        <begin position="86"/>
        <end position="105"/>
    </location>
</feature>
<proteinExistence type="predicted"/>
<reference evidence="2 3" key="1">
    <citation type="journal article" date="2024" name="bioRxiv">
        <title>A reference genome for Trichogramma kaykai: A tiny desert-dwelling parasitoid wasp with competing sex-ratio distorters.</title>
        <authorList>
            <person name="Culotta J."/>
            <person name="Lindsey A.R."/>
        </authorList>
    </citation>
    <scope>NUCLEOTIDE SEQUENCE [LARGE SCALE GENOMIC DNA]</scope>
    <source>
        <strain evidence="2 3">KSX58</strain>
    </source>
</reference>
<dbReference type="EMBL" id="JBJJXI010000123">
    <property type="protein sequence ID" value="KAL3389659.1"/>
    <property type="molecule type" value="Genomic_DNA"/>
</dbReference>
<comment type="caution">
    <text evidence="2">The sequence shown here is derived from an EMBL/GenBank/DDBJ whole genome shotgun (WGS) entry which is preliminary data.</text>
</comment>
<gene>
    <name evidence="2" type="ORF">TKK_015847</name>
</gene>
<organism evidence="2 3">
    <name type="scientific">Trichogramma kaykai</name>
    <dbReference type="NCBI Taxonomy" id="54128"/>
    <lineage>
        <taxon>Eukaryota</taxon>
        <taxon>Metazoa</taxon>
        <taxon>Ecdysozoa</taxon>
        <taxon>Arthropoda</taxon>
        <taxon>Hexapoda</taxon>
        <taxon>Insecta</taxon>
        <taxon>Pterygota</taxon>
        <taxon>Neoptera</taxon>
        <taxon>Endopterygota</taxon>
        <taxon>Hymenoptera</taxon>
        <taxon>Apocrita</taxon>
        <taxon>Proctotrupomorpha</taxon>
        <taxon>Chalcidoidea</taxon>
        <taxon>Trichogrammatidae</taxon>
        <taxon>Trichogramma</taxon>
    </lineage>
</organism>
<feature type="compositionally biased region" description="Low complexity" evidence="1">
    <location>
        <begin position="24"/>
        <end position="60"/>
    </location>
</feature>
<dbReference type="AlphaFoldDB" id="A0ABD2WAU2"/>
<name>A0ABD2WAU2_9HYME</name>
<feature type="compositionally biased region" description="Low complexity" evidence="1">
    <location>
        <begin position="86"/>
        <end position="95"/>
    </location>
</feature>
<evidence type="ECO:0000313" key="3">
    <source>
        <dbReference type="Proteomes" id="UP001627154"/>
    </source>
</evidence>
<evidence type="ECO:0000313" key="2">
    <source>
        <dbReference type="EMBL" id="KAL3389659.1"/>
    </source>
</evidence>
<evidence type="ECO:0000256" key="1">
    <source>
        <dbReference type="SAM" id="MobiDB-lite"/>
    </source>
</evidence>
<sequence>MANVGRVGPMPVQVAPQAPHRGGARAPVPVAEDVAPATIQTAPPARRGAAPPARRGAALPARRRGGTRAPARVAEDVAPAAVQAALPARRGAAPPARRRGGARAPARVDEVVAPVALQVAPPARHRGDVPEPVAVAEFAAPLLSPIHRGASNVPHRVAVDNRGVAVRTYSDEYDISDSEGAPAQVCEFDGKEAEFESDEEFKRIDGALNVQDRQDYRQDFRYNAASNILNSNIFDSFAGPRNSTELQVDSGRNSGVIDVSNTDPINRLADILSRTIDDNSAVVSRLASLKSLPVFNGDPFEWDRFKQAFNCFSKLNTFSEEETLTRFRESLQGEAANAVKTLFIVSSDVKDIMCDSRVALSQAFPLFSTQSHCDGT</sequence>
<keyword evidence="3" id="KW-1185">Reference proteome</keyword>
<protein>
    <submittedName>
        <fullName evidence="2">Uncharacterized protein</fullName>
    </submittedName>
</protein>
<accession>A0ABD2WAU2</accession>
<dbReference type="Proteomes" id="UP001627154">
    <property type="component" value="Unassembled WGS sequence"/>
</dbReference>